<organism evidence="1 2">
    <name type="scientific">Aduncisulcus paluster</name>
    <dbReference type="NCBI Taxonomy" id="2918883"/>
    <lineage>
        <taxon>Eukaryota</taxon>
        <taxon>Metamonada</taxon>
        <taxon>Carpediemonas-like organisms</taxon>
        <taxon>Aduncisulcus</taxon>
    </lineage>
</organism>
<dbReference type="Proteomes" id="UP001057375">
    <property type="component" value="Unassembled WGS sequence"/>
</dbReference>
<comment type="caution">
    <text evidence="1">The sequence shown here is derived from an EMBL/GenBank/DDBJ whole genome shotgun (WGS) entry which is preliminary data.</text>
</comment>
<evidence type="ECO:0000313" key="2">
    <source>
        <dbReference type="Proteomes" id="UP001057375"/>
    </source>
</evidence>
<sequence>MDAGVNSDGLDTADYSAVSVATTVDVNGATITISDGINDDVLENFEVLKLGTGSDAVTLTDISGIDTIDGGTGAGVDSLTVIGTNVDLSDITLLNFEEILAKNGQIVTISAADLDGETMKLHTEGNGQIIVKATTDMNDHDFDNITVQNDATGKITLD</sequence>
<evidence type="ECO:0000313" key="1">
    <source>
        <dbReference type="EMBL" id="GKT37842.1"/>
    </source>
</evidence>
<feature type="non-terminal residue" evidence="1">
    <location>
        <position position="158"/>
    </location>
</feature>
<proteinExistence type="predicted"/>
<protein>
    <submittedName>
        <fullName evidence="1">Uncharacterized protein</fullName>
    </submittedName>
</protein>
<reference evidence="1" key="1">
    <citation type="submission" date="2022-03" db="EMBL/GenBank/DDBJ databases">
        <title>Draft genome sequence of Aduncisulcus paluster, a free-living microaerophilic Fornicata.</title>
        <authorList>
            <person name="Yuyama I."/>
            <person name="Kume K."/>
            <person name="Tamura T."/>
            <person name="Inagaki Y."/>
            <person name="Hashimoto T."/>
        </authorList>
    </citation>
    <scope>NUCLEOTIDE SEQUENCE</scope>
    <source>
        <strain evidence="1">NY0171</strain>
    </source>
</reference>
<dbReference type="EMBL" id="BQXS01005321">
    <property type="protein sequence ID" value="GKT37842.1"/>
    <property type="molecule type" value="Genomic_DNA"/>
</dbReference>
<gene>
    <name evidence="1" type="ORF">ADUPG1_003780</name>
</gene>
<accession>A0ABQ5KZQ8</accession>
<name>A0ABQ5KZQ8_9EUKA</name>
<keyword evidence="2" id="KW-1185">Reference proteome</keyword>